<protein>
    <recommendedName>
        <fullName evidence="8">Integrase catalytic domain-containing protein</fullName>
    </recommendedName>
</protein>
<dbReference type="InterPro" id="IPR041588">
    <property type="entry name" value="Integrase_H2C2"/>
</dbReference>
<dbReference type="GO" id="GO:0015074">
    <property type="term" value="P:DNA integration"/>
    <property type="evidence" value="ECO:0007669"/>
    <property type="project" value="InterPro"/>
</dbReference>
<dbReference type="FunFam" id="3.30.420.10:FF:000032">
    <property type="entry name" value="Retrovirus-related Pol polyprotein from transposon 297-like Protein"/>
    <property type="match status" value="1"/>
</dbReference>
<dbReference type="InterPro" id="IPR041373">
    <property type="entry name" value="RT_RNaseH"/>
</dbReference>
<dbReference type="InterPro" id="IPR012337">
    <property type="entry name" value="RNaseH-like_sf"/>
</dbReference>
<evidence type="ECO:0000313" key="9">
    <source>
        <dbReference type="EMBL" id="JAP39106.1"/>
    </source>
</evidence>
<dbReference type="SUPFAM" id="SSF56672">
    <property type="entry name" value="DNA/RNA polymerases"/>
    <property type="match status" value="1"/>
</dbReference>
<dbReference type="GO" id="GO:0003676">
    <property type="term" value="F:nucleic acid binding"/>
    <property type="evidence" value="ECO:0007669"/>
    <property type="project" value="InterPro"/>
</dbReference>
<gene>
    <name evidence="9" type="ORF">TR136935</name>
</gene>
<dbReference type="InterPro" id="IPR050951">
    <property type="entry name" value="Retrovirus_Pol_polyprotein"/>
</dbReference>
<dbReference type="GO" id="GO:0004519">
    <property type="term" value="F:endonuclease activity"/>
    <property type="evidence" value="ECO:0007669"/>
    <property type="project" value="UniProtKB-KW"/>
</dbReference>
<dbReference type="SUPFAM" id="SSF53098">
    <property type="entry name" value="Ribonuclease H-like"/>
    <property type="match status" value="1"/>
</dbReference>
<evidence type="ECO:0000256" key="2">
    <source>
        <dbReference type="ARBA" id="ARBA00022695"/>
    </source>
</evidence>
<dbReference type="InterPro" id="IPR036397">
    <property type="entry name" value="RNaseH_sf"/>
</dbReference>
<dbReference type="Pfam" id="PF17921">
    <property type="entry name" value="Integrase_H2C2"/>
    <property type="match status" value="1"/>
</dbReference>
<feature type="domain" description="Integrase catalytic" evidence="8">
    <location>
        <begin position="319"/>
        <end position="485"/>
    </location>
</feature>
<keyword evidence="1" id="KW-0808">Transferase</keyword>
<dbReference type="Pfam" id="PF00665">
    <property type="entry name" value="rve"/>
    <property type="match status" value="1"/>
</dbReference>
<dbReference type="PANTHER" id="PTHR37984">
    <property type="entry name" value="PROTEIN CBG26694"/>
    <property type="match status" value="1"/>
</dbReference>
<keyword evidence="4" id="KW-0255">Endonuclease</keyword>
<keyword evidence="6" id="KW-0695">RNA-directed DNA polymerase</keyword>
<dbReference type="FunFam" id="3.10.20.370:FF:000001">
    <property type="entry name" value="Retrovirus-related Pol polyprotein from transposon 17.6-like protein"/>
    <property type="match status" value="1"/>
</dbReference>
<evidence type="ECO:0000256" key="1">
    <source>
        <dbReference type="ARBA" id="ARBA00022679"/>
    </source>
</evidence>
<dbReference type="InterPro" id="IPR001584">
    <property type="entry name" value="Integrase_cat-core"/>
</dbReference>
<dbReference type="AlphaFoldDB" id="A0A0X3NW35"/>
<keyword evidence="2" id="KW-0548">Nucleotidyltransferase</keyword>
<organism evidence="9">
    <name type="scientific">Schistocephalus solidus</name>
    <name type="common">Tapeworm</name>
    <dbReference type="NCBI Taxonomy" id="70667"/>
    <lineage>
        <taxon>Eukaryota</taxon>
        <taxon>Metazoa</taxon>
        <taxon>Spiralia</taxon>
        <taxon>Lophotrochozoa</taxon>
        <taxon>Platyhelminthes</taxon>
        <taxon>Cestoda</taxon>
        <taxon>Eucestoda</taxon>
        <taxon>Diphyllobothriidea</taxon>
        <taxon>Diphyllobothriidae</taxon>
        <taxon>Schistocephalus</taxon>
    </lineage>
</organism>
<feature type="region of interest" description="Disordered" evidence="7">
    <location>
        <begin position="152"/>
        <end position="174"/>
    </location>
</feature>
<feature type="non-terminal residue" evidence="9">
    <location>
        <position position="1"/>
    </location>
</feature>
<dbReference type="Pfam" id="PF17917">
    <property type="entry name" value="RT_RNaseH"/>
    <property type="match status" value="1"/>
</dbReference>
<dbReference type="CDD" id="cd09274">
    <property type="entry name" value="RNase_HI_RT_Ty3"/>
    <property type="match status" value="1"/>
</dbReference>
<sequence length="628" mass="71332">TEKGREFVWSDDCAQAFNDLRTALCFAPLLALPNVDKDAPPFILDTDASGYAIGAVLSQTDAENVEHPICFASNSLTKTQRRYCTFRRELLAIVVFLRQFKHLLIGKRFILRTDHRALQWLGSFKDPTDQLARWQEFLQDFDFHCQYRPGQKHGNADALSRLPPSDDPTTDETPASINAITASEPTRHTWSINQSSDPDTAIMYRHLTEGLPKPTERDMKGTSLRARLLLHQWPYLTMQNDIMFLRDPSSHHLRPVVPGCLIETVLNDIHSQLEPCGQRRTEQATRNRFWWPQLRSSTHLFCQSCPTCASFKSPTPPPRTPKPMTTGFPGERVGLDIIGPLPISVRGHEFIFVMIDCFTMWIEAIPLLHQDAASVANAINRTWISRWGSPLSFHSDCGSNFESQLMQEVCGLLDVRKTHTIPYHPEGNGLVERTNRTIHNILLAFTNDGHQHDWDVHLPFCLLAYRGTTHSSTGFTPHYLWTGRDLRLPVDLRYPLPAPEQTTPQTFATKLREVIRSAHNTARITLGNASIHEKRHFDRHIAGTGFQIGDLVMHQYPIPPRGTSAKLHHPWRGPFAVLDVLAPTSFLLRNAIRAESPPFTAHFSKLKPYRGRLPDCTADSLPQTRYPQ</sequence>
<dbReference type="EMBL" id="GEEE01024119">
    <property type="protein sequence ID" value="JAP39106.1"/>
    <property type="molecule type" value="Transcribed_RNA"/>
</dbReference>
<dbReference type="Gene3D" id="3.10.20.370">
    <property type="match status" value="1"/>
</dbReference>
<evidence type="ECO:0000259" key="8">
    <source>
        <dbReference type="PROSITE" id="PS50994"/>
    </source>
</evidence>
<keyword evidence="3" id="KW-0540">Nuclease</keyword>
<dbReference type="GO" id="GO:0016787">
    <property type="term" value="F:hydrolase activity"/>
    <property type="evidence" value="ECO:0007669"/>
    <property type="project" value="UniProtKB-KW"/>
</dbReference>
<name>A0A0X3NW35_SCHSO</name>
<keyword evidence="5" id="KW-0378">Hydrolase</keyword>
<evidence type="ECO:0000256" key="3">
    <source>
        <dbReference type="ARBA" id="ARBA00022722"/>
    </source>
</evidence>
<dbReference type="GO" id="GO:0003964">
    <property type="term" value="F:RNA-directed DNA polymerase activity"/>
    <property type="evidence" value="ECO:0007669"/>
    <property type="project" value="UniProtKB-KW"/>
</dbReference>
<evidence type="ECO:0000256" key="7">
    <source>
        <dbReference type="SAM" id="MobiDB-lite"/>
    </source>
</evidence>
<dbReference type="PANTHER" id="PTHR37984:SF5">
    <property type="entry name" value="PROTEIN NYNRIN-LIKE"/>
    <property type="match status" value="1"/>
</dbReference>
<dbReference type="Gene3D" id="1.10.340.70">
    <property type="match status" value="1"/>
</dbReference>
<accession>A0A0X3NW35</accession>
<dbReference type="InterPro" id="IPR043502">
    <property type="entry name" value="DNA/RNA_pol_sf"/>
</dbReference>
<evidence type="ECO:0000256" key="5">
    <source>
        <dbReference type="ARBA" id="ARBA00022801"/>
    </source>
</evidence>
<dbReference type="PROSITE" id="PS50994">
    <property type="entry name" value="INTEGRASE"/>
    <property type="match status" value="1"/>
</dbReference>
<dbReference type="Gene3D" id="3.30.420.10">
    <property type="entry name" value="Ribonuclease H-like superfamily/Ribonuclease H"/>
    <property type="match status" value="1"/>
</dbReference>
<proteinExistence type="predicted"/>
<reference evidence="9" key="1">
    <citation type="submission" date="2016-01" db="EMBL/GenBank/DDBJ databases">
        <title>Reference transcriptome for the parasite Schistocephalus solidus: insights into the molecular evolution of parasitism.</title>
        <authorList>
            <person name="Hebert F.O."/>
            <person name="Grambauer S."/>
            <person name="Barber I."/>
            <person name="Landry C.R."/>
            <person name="Aubin-Horth N."/>
        </authorList>
    </citation>
    <scope>NUCLEOTIDE SEQUENCE</scope>
</reference>
<evidence type="ECO:0000256" key="6">
    <source>
        <dbReference type="ARBA" id="ARBA00022918"/>
    </source>
</evidence>
<evidence type="ECO:0000256" key="4">
    <source>
        <dbReference type="ARBA" id="ARBA00022759"/>
    </source>
</evidence>